<dbReference type="SMART" id="SM00903">
    <property type="entry name" value="Flavin_Reduct"/>
    <property type="match status" value="1"/>
</dbReference>
<dbReference type="Gene3D" id="2.30.110.10">
    <property type="entry name" value="Electron Transport, Fmn-binding Protein, Chain A"/>
    <property type="match status" value="1"/>
</dbReference>
<name>M7MVX5_9MICC</name>
<gene>
    <name evidence="3" type="ORF">ADIAG_00605</name>
</gene>
<protein>
    <submittedName>
        <fullName evidence="3">Flavin reductase domain-containing protein</fullName>
    </submittedName>
</protein>
<dbReference type="PANTHER" id="PTHR30466">
    <property type="entry name" value="FLAVIN REDUCTASE"/>
    <property type="match status" value="1"/>
</dbReference>
<evidence type="ECO:0000313" key="4">
    <source>
        <dbReference type="Proteomes" id="UP000012015"/>
    </source>
</evidence>
<sequence>MTQETKSKTVDASDLGRPFGQFASGVTVVTARGTDGSPYGATATAFAAVSQDPPLVQVTLTRSSKAARYLKGADFTINILSANQLELAKHFAGETINREPEWALEDGFAVLLGNVATLRCRQWNAYDGGDHIIVVGEVLSLTVDGSDPLLSHSGLFYRIGEQLQDNRQENWFSGAKSFQPLAPKPQWTQ</sequence>
<dbReference type="AlphaFoldDB" id="M7MVX5"/>
<dbReference type="PATRIC" id="fig|1276920.7.peg.610"/>
<evidence type="ECO:0000256" key="1">
    <source>
        <dbReference type="ARBA" id="ARBA00023002"/>
    </source>
</evidence>
<dbReference type="SUPFAM" id="SSF50475">
    <property type="entry name" value="FMN-binding split barrel"/>
    <property type="match status" value="1"/>
</dbReference>
<dbReference type="RefSeq" id="WP_007269812.1">
    <property type="nucleotide sequence ID" value="NZ_AOCK01000001.1"/>
</dbReference>
<dbReference type="STRING" id="1276920.ADIAG_00605"/>
<proteinExistence type="predicted"/>
<keyword evidence="4" id="KW-1185">Reference proteome</keyword>
<dbReference type="InterPro" id="IPR012349">
    <property type="entry name" value="Split_barrel_FMN-bd"/>
</dbReference>
<dbReference type="Proteomes" id="UP000012015">
    <property type="component" value="Unassembled WGS sequence"/>
</dbReference>
<dbReference type="GO" id="GO:0042602">
    <property type="term" value="F:riboflavin reductase (NADPH) activity"/>
    <property type="evidence" value="ECO:0007669"/>
    <property type="project" value="TreeGrafter"/>
</dbReference>
<evidence type="ECO:0000259" key="2">
    <source>
        <dbReference type="SMART" id="SM00903"/>
    </source>
</evidence>
<accession>M7MVX5</accession>
<feature type="domain" description="Flavin reductase like" evidence="2">
    <location>
        <begin position="19"/>
        <end position="158"/>
    </location>
</feature>
<dbReference type="GO" id="GO:0010181">
    <property type="term" value="F:FMN binding"/>
    <property type="evidence" value="ECO:0007669"/>
    <property type="project" value="InterPro"/>
</dbReference>
<dbReference type="EMBL" id="AOCK01000001">
    <property type="protein sequence ID" value="EMR00598.1"/>
    <property type="molecule type" value="Genomic_DNA"/>
</dbReference>
<comment type="caution">
    <text evidence="3">The sequence shown here is derived from an EMBL/GenBank/DDBJ whole genome shotgun (WGS) entry which is preliminary data.</text>
</comment>
<dbReference type="PANTHER" id="PTHR30466:SF1">
    <property type="entry name" value="FMN REDUCTASE (NADH) RUTF"/>
    <property type="match status" value="1"/>
</dbReference>
<dbReference type="Pfam" id="PF01613">
    <property type="entry name" value="Flavin_Reduct"/>
    <property type="match status" value="1"/>
</dbReference>
<dbReference type="InterPro" id="IPR050268">
    <property type="entry name" value="NADH-dep_flavin_reductase"/>
</dbReference>
<evidence type="ECO:0000313" key="3">
    <source>
        <dbReference type="EMBL" id="EMR00598.1"/>
    </source>
</evidence>
<dbReference type="eggNOG" id="COG1853">
    <property type="taxonomic scope" value="Bacteria"/>
</dbReference>
<dbReference type="InterPro" id="IPR002563">
    <property type="entry name" value="Flavin_Rdtase-like_dom"/>
</dbReference>
<organism evidence="3 4">
    <name type="scientific">Paeniglutamicibacter gangotriensis Lz1y</name>
    <dbReference type="NCBI Taxonomy" id="1276920"/>
    <lineage>
        <taxon>Bacteria</taxon>
        <taxon>Bacillati</taxon>
        <taxon>Actinomycetota</taxon>
        <taxon>Actinomycetes</taxon>
        <taxon>Micrococcales</taxon>
        <taxon>Micrococcaceae</taxon>
        <taxon>Paeniglutamicibacter</taxon>
    </lineage>
</organism>
<keyword evidence="1" id="KW-0560">Oxidoreductase</keyword>
<reference evidence="3 4" key="1">
    <citation type="journal article" date="2013" name="Genome Announc.">
        <title>Draft Genome Sequence of Arthrobacter gangotriensis Strain Lz1yT, Isolated from a Penguin Rookery Soil Sample Collected in Antarctica, near the Indian Station Dakshin Gangotri.</title>
        <authorList>
            <person name="Shivaji S."/>
            <person name="Ara S."/>
            <person name="Bandi S."/>
            <person name="Singh A."/>
            <person name="Kumar Pinnaka A."/>
        </authorList>
    </citation>
    <scope>NUCLEOTIDE SEQUENCE [LARGE SCALE GENOMIC DNA]</scope>
    <source>
        <strain evidence="3 4">Lz1y</strain>
    </source>
</reference>